<dbReference type="AlphaFoldDB" id="A0A182QQQ5"/>
<keyword evidence="2" id="KW-1185">Reference proteome</keyword>
<dbReference type="EMBL" id="AXCN02000740">
    <property type="status" value="NOT_ANNOTATED_CDS"/>
    <property type="molecule type" value="Genomic_DNA"/>
</dbReference>
<dbReference type="VEuPathDB" id="VectorBase:AFAF014980"/>
<organism evidence="1 2">
    <name type="scientific">Anopheles farauti</name>
    <dbReference type="NCBI Taxonomy" id="69004"/>
    <lineage>
        <taxon>Eukaryota</taxon>
        <taxon>Metazoa</taxon>
        <taxon>Ecdysozoa</taxon>
        <taxon>Arthropoda</taxon>
        <taxon>Hexapoda</taxon>
        <taxon>Insecta</taxon>
        <taxon>Pterygota</taxon>
        <taxon>Neoptera</taxon>
        <taxon>Endopterygota</taxon>
        <taxon>Diptera</taxon>
        <taxon>Nematocera</taxon>
        <taxon>Culicoidea</taxon>
        <taxon>Culicidae</taxon>
        <taxon>Anophelinae</taxon>
        <taxon>Anopheles</taxon>
    </lineage>
</organism>
<protein>
    <submittedName>
        <fullName evidence="1">Uncharacterized protein</fullName>
    </submittedName>
</protein>
<evidence type="ECO:0000313" key="2">
    <source>
        <dbReference type="Proteomes" id="UP000075886"/>
    </source>
</evidence>
<reference evidence="2" key="1">
    <citation type="submission" date="2014-01" db="EMBL/GenBank/DDBJ databases">
        <title>The Genome Sequence of Anopheles farauti FAR1 (V2).</title>
        <authorList>
            <consortium name="The Broad Institute Genomics Platform"/>
            <person name="Neafsey D.E."/>
            <person name="Besansky N."/>
            <person name="Howell P."/>
            <person name="Walton C."/>
            <person name="Young S.K."/>
            <person name="Zeng Q."/>
            <person name="Gargeya S."/>
            <person name="Fitzgerald M."/>
            <person name="Haas B."/>
            <person name="Abouelleil A."/>
            <person name="Allen A.W."/>
            <person name="Alvarado L."/>
            <person name="Arachchi H.M."/>
            <person name="Berlin A.M."/>
            <person name="Chapman S.B."/>
            <person name="Gainer-Dewar J."/>
            <person name="Goldberg J."/>
            <person name="Griggs A."/>
            <person name="Gujja S."/>
            <person name="Hansen M."/>
            <person name="Howarth C."/>
            <person name="Imamovic A."/>
            <person name="Ireland A."/>
            <person name="Larimer J."/>
            <person name="McCowan C."/>
            <person name="Murphy C."/>
            <person name="Pearson M."/>
            <person name="Poon T.W."/>
            <person name="Priest M."/>
            <person name="Roberts A."/>
            <person name="Saif S."/>
            <person name="Shea T."/>
            <person name="Sisk P."/>
            <person name="Sykes S."/>
            <person name="Wortman J."/>
            <person name="Nusbaum C."/>
            <person name="Birren B."/>
        </authorList>
    </citation>
    <scope>NUCLEOTIDE SEQUENCE [LARGE SCALE GENOMIC DNA]</scope>
    <source>
        <strain evidence="2">FAR1</strain>
    </source>
</reference>
<dbReference type="EnsemblMetazoa" id="AFAF014980-RA">
    <property type="protein sequence ID" value="AFAF014980-PA"/>
    <property type="gene ID" value="AFAF014980"/>
</dbReference>
<proteinExistence type="predicted"/>
<reference evidence="1" key="2">
    <citation type="submission" date="2020-05" db="UniProtKB">
        <authorList>
            <consortium name="EnsemblMetazoa"/>
        </authorList>
    </citation>
    <scope>IDENTIFICATION</scope>
    <source>
        <strain evidence="1">FAR1</strain>
    </source>
</reference>
<name>A0A182QQQ5_9DIPT</name>
<accession>A0A182QQQ5</accession>
<dbReference type="Proteomes" id="UP000075886">
    <property type="component" value="Unassembled WGS sequence"/>
</dbReference>
<sequence length="385" mass="43993">MIEYRRWAAGGSGVRFADLPEQCRRCGVQERKFSEHDRVQDHPEGPHIGRFAPVRLAAEHIGRNVRRTAALIEQTLLVVDEMFAEEKVRQHDSTRPPVQHDVVQLQIAVDDVACVQLLDHLHHLVEQLQRVPFADACDGDVSLQANTAPDAPGVDRLDRPIVPIDLTLFERVIAEESMLMDHSIQVVQHREQRELIMQQHLALQCLLIHHLRFRIEAENLRTKKDLIELVAVLFPGKILCLRYARTRAQFVSDDKVTRLPAPLPFHRRTVPWNFTIQQHVPGLAAYNASRVLAHISCTASRPESATNILTLPVRAFGSLSGRFLPIRSTVHRHHRLAVLVVRRYLLIRPELLRTKAIPIVRRLPLAQLFACPEHRYTDVVSGWVV</sequence>
<evidence type="ECO:0000313" key="1">
    <source>
        <dbReference type="EnsemblMetazoa" id="AFAF014980-PA"/>
    </source>
</evidence>